<organism evidence="2 3">
    <name type="scientific">Oxytricha trifallax</name>
    <dbReference type="NCBI Taxonomy" id="1172189"/>
    <lineage>
        <taxon>Eukaryota</taxon>
        <taxon>Sar</taxon>
        <taxon>Alveolata</taxon>
        <taxon>Ciliophora</taxon>
        <taxon>Intramacronucleata</taxon>
        <taxon>Spirotrichea</taxon>
        <taxon>Stichotrichia</taxon>
        <taxon>Sporadotrichida</taxon>
        <taxon>Oxytrichidae</taxon>
        <taxon>Oxytrichinae</taxon>
        <taxon>Oxytricha</taxon>
    </lineage>
</organism>
<dbReference type="Proteomes" id="UP000053232">
    <property type="component" value="Unassembled WGS sequence"/>
</dbReference>
<feature type="region of interest" description="Disordered" evidence="1">
    <location>
        <begin position="485"/>
        <end position="554"/>
    </location>
</feature>
<feature type="compositionally biased region" description="Basic and acidic residues" evidence="1">
    <location>
        <begin position="496"/>
        <end position="512"/>
    </location>
</feature>
<feature type="compositionally biased region" description="Basic and acidic residues" evidence="1">
    <location>
        <begin position="543"/>
        <end position="554"/>
    </location>
</feature>
<evidence type="ECO:0000313" key="2">
    <source>
        <dbReference type="EMBL" id="KEJ82381.1"/>
    </source>
</evidence>
<proteinExistence type="predicted"/>
<name>A0A073HYS3_9SPIT</name>
<keyword evidence="3" id="KW-1185">Reference proteome</keyword>
<evidence type="ECO:0000313" key="3">
    <source>
        <dbReference type="Proteomes" id="UP000053232"/>
    </source>
</evidence>
<feature type="compositionally biased region" description="Basic and acidic residues" evidence="1">
    <location>
        <begin position="325"/>
        <end position="348"/>
    </location>
</feature>
<dbReference type="EMBL" id="ARYC01025362">
    <property type="protein sequence ID" value="KEJ82381.1"/>
    <property type="molecule type" value="Genomic_DNA"/>
</dbReference>
<dbReference type="AlphaFoldDB" id="A0A073HYS3"/>
<feature type="region of interest" description="Disordered" evidence="1">
    <location>
        <begin position="1"/>
        <end position="26"/>
    </location>
</feature>
<feature type="compositionally biased region" description="Polar residues" evidence="1">
    <location>
        <begin position="513"/>
        <end position="530"/>
    </location>
</feature>
<accession>A0A073HYS3</accession>
<comment type="caution">
    <text evidence="2">The sequence shown here is derived from an EMBL/GenBank/DDBJ whole genome shotgun (WGS) entry which is preliminary data.</text>
</comment>
<gene>
    <name evidence="2" type="ORF">OXYTRIMIC_515</name>
</gene>
<sequence length="554" mass="65086">MNRLNHKDNHYQGRSSKKDTISDKRGDRFEKKQFWEKVKEIRFNHRDRNRDWETMGVEEKKLKQVPLNKQMGFKSRLKIGQSNPSKKIKETQKQRVEFDKHEDGTECIQKDQMAVKHLIDLSEVKCHGFEKIIHAKKGWTPQTTRFITIFCCPSTRSKIEKDLIRRFNDREDARKRGTREHLLWTEKQKQHWKDINDEWKHANLIPGNHIQEDTMEDCLKMIEEVQLKEHKFTQLILPPIVLNDKGMVQMEKSIASMTWKLENGSVLETTRTGRGNHFASMLPKLNQEVSKLDNFESDQEVTNDGDIGCKKASWQLSGSTVVSRSTEHPPQRSNGERIHNRQNIHEPGDQPSTRPRGLRTLEIPGQPVFQIFANDWINMQRYYLMFNLEIGYIKIEIGRSGKAVEKQEVERIAEKKNEALWQWVEQEADTEMINQTSHIDMWDDLVLKNGAQFKLEREKVINEGEFSEAGEQLRDVEWYLSNDRTRISQKTQDGNGEEKSKRGSQEIEEKTNRPQGQESIQTQQVETINQAKEKDPEDEDQNQGDKRDGEEEQQ</sequence>
<protein>
    <submittedName>
        <fullName evidence="2">Uncharacterized protein</fullName>
    </submittedName>
</protein>
<reference evidence="3" key="1">
    <citation type="journal article" date="2014" name="Cell">
        <title>The Architecture of a Scrambled Genome Reveals Massive Levels of Genomic Rearrangement during Development.</title>
        <authorList>
            <person name="Chen X."/>
            <person name="Bracht J.R."/>
            <person name="Goldman A.D."/>
            <person name="Dolzhenko E."/>
            <person name="Clay D.M."/>
            <person name="Swart E.C."/>
            <person name="Perlman D.H."/>
            <person name="Doak T.G."/>
            <person name="Stuart A."/>
            <person name="Amemiya C.T."/>
            <person name="Sebra R.P."/>
            <person name="Landweber L.F."/>
        </authorList>
    </citation>
    <scope>NUCLEOTIDE SEQUENCE [LARGE SCALE GENOMIC DNA]</scope>
    <source>
        <strain evidence="3">JRB310</strain>
    </source>
</reference>
<evidence type="ECO:0000256" key="1">
    <source>
        <dbReference type="SAM" id="MobiDB-lite"/>
    </source>
</evidence>
<feature type="region of interest" description="Disordered" evidence="1">
    <location>
        <begin position="318"/>
        <end position="360"/>
    </location>
</feature>